<comment type="function">
    <text evidence="5 6">Structural component of flagellum, the bacterial motility apparatus. Part of the rod structure of flagellar basal body.</text>
</comment>
<evidence type="ECO:0000313" key="9">
    <source>
        <dbReference type="Proteomes" id="UP000009173"/>
    </source>
</evidence>
<dbReference type="Proteomes" id="UP000009173">
    <property type="component" value="Chromosome"/>
</dbReference>
<dbReference type="InterPro" id="IPR001444">
    <property type="entry name" value="Flag_bb_rod_N"/>
</dbReference>
<protein>
    <recommendedName>
        <fullName evidence="3 6">Flagellar basal body rod protein FlgB</fullName>
    </recommendedName>
</protein>
<gene>
    <name evidence="8" type="ordered locus">Dvul_2665</name>
</gene>
<dbReference type="NCBIfam" id="TIGR01396">
    <property type="entry name" value="FlgB"/>
    <property type="match status" value="1"/>
</dbReference>
<dbReference type="GO" id="GO:0030694">
    <property type="term" value="C:bacterial-type flagellum basal body, rod"/>
    <property type="evidence" value="ECO:0007669"/>
    <property type="project" value="InterPro"/>
</dbReference>
<feature type="domain" description="Flagellar basal body rod protein N-terminal" evidence="7">
    <location>
        <begin position="19"/>
        <end position="39"/>
    </location>
</feature>
<dbReference type="HOGENOM" id="CLU_125463_3_0_7"/>
<reference evidence="9" key="1">
    <citation type="journal article" date="2009" name="Environ. Microbiol.">
        <title>Contribution of mobile genetic elements to Desulfovibrio vulgaris genome plasticity.</title>
        <authorList>
            <person name="Walker C.B."/>
            <person name="Stolyar S."/>
            <person name="Chivian D."/>
            <person name="Pinel N."/>
            <person name="Gabster J.A."/>
            <person name="Dehal P.S."/>
            <person name="He Z."/>
            <person name="Yang Z.K."/>
            <person name="Yen H.C."/>
            <person name="Zhou J."/>
            <person name="Wall J.D."/>
            <person name="Hazen T.C."/>
            <person name="Arkin A.P."/>
            <person name="Stahl D.A."/>
        </authorList>
    </citation>
    <scope>NUCLEOTIDE SEQUENCE [LARGE SCALE GENOMIC DNA]</scope>
    <source>
        <strain evidence="9">DP4</strain>
    </source>
</reference>
<dbReference type="PANTHER" id="PTHR30435">
    <property type="entry name" value="FLAGELLAR PROTEIN"/>
    <property type="match status" value="1"/>
</dbReference>
<dbReference type="NCBIfam" id="NF009264">
    <property type="entry name" value="PRK12621.1"/>
    <property type="match status" value="1"/>
</dbReference>
<comment type="subcellular location">
    <subcellularLocation>
        <location evidence="1 6">Bacterial flagellum basal body</location>
    </subcellularLocation>
</comment>
<dbReference type="Pfam" id="PF00460">
    <property type="entry name" value="Flg_bb_rod"/>
    <property type="match status" value="1"/>
</dbReference>
<evidence type="ECO:0000313" key="8">
    <source>
        <dbReference type="EMBL" id="ABM29677.1"/>
    </source>
</evidence>
<proteinExistence type="inferred from homology"/>
<keyword evidence="8" id="KW-0969">Cilium</keyword>
<sequence length="136" mass="15427">MKSMYESHVNLVGKVMDMQLQRQNVVMSNIANVRTPGYKPRELEFEKELQSALGLDAKGRMTITEKQHLPAVFDPEGFGPEWSKTFKPRVVHGEDRVNLDKEMTKMAKASLQYNALATVIKGNFEGIKTIIMEGQK</sequence>
<evidence type="ECO:0000256" key="1">
    <source>
        <dbReference type="ARBA" id="ARBA00004117"/>
    </source>
</evidence>
<accession>A0A0H3AAM1</accession>
<organism evidence="8 9">
    <name type="scientific">Nitratidesulfovibrio vulgaris (strain DP4)</name>
    <name type="common">Desulfovibrio vulgaris</name>
    <dbReference type="NCBI Taxonomy" id="391774"/>
    <lineage>
        <taxon>Bacteria</taxon>
        <taxon>Pseudomonadati</taxon>
        <taxon>Thermodesulfobacteriota</taxon>
        <taxon>Desulfovibrionia</taxon>
        <taxon>Desulfovibrionales</taxon>
        <taxon>Desulfovibrionaceae</taxon>
        <taxon>Nitratidesulfovibrio</taxon>
    </lineage>
</organism>
<dbReference type="KEGG" id="dvl:Dvul_2665"/>
<name>A0A0H3AAM1_NITV4</name>
<keyword evidence="8" id="KW-0966">Cell projection</keyword>
<comment type="similarity">
    <text evidence="2 6">Belongs to the flagella basal body rod proteins family.</text>
</comment>
<dbReference type="PANTHER" id="PTHR30435:SF12">
    <property type="entry name" value="FLAGELLAR BASAL BODY ROD PROTEIN FLGB"/>
    <property type="match status" value="1"/>
</dbReference>
<dbReference type="AlphaFoldDB" id="A0A0H3AAM1"/>
<evidence type="ECO:0000256" key="2">
    <source>
        <dbReference type="ARBA" id="ARBA00009677"/>
    </source>
</evidence>
<comment type="subunit">
    <text evidence="6">The basal body constitutes a major portion of the flagellar organelle and consists of a number of rings mounted on a central rod.</text>
</comment>
<dbReference type="InterPro" id="IPR006300">
    <property type="entry name" value="FlgB"/>
</dbReference>
<evidence type="ECO:0000256" key="6">
    <source>
        <dbReference type="PIRNR" id="PIRNR002889"/>
    </source>
</evidence>
<keyword evidence="4 6" id="KW-0975">Bacterial flagellum</keyword>
<evidence type="ECO:0000256" key="5">
    <source>
        <dbReference type="ARBA" id="ARBA00024934"/>
    </source>
</evidence>
<dbReference type="RefSeq" id="WP_011793004.1">
    <property type="nucleotide sequence ID" value="NC_008751.1"/>
</dbReference>
<evidence type="ECO:0000256" key="4">
    <source>
        <dbReference type="ARBA" id="ARBA00023143"/>
    </source>
</evidence>
<keyword evidence="8" id="KW-0282">Flagellum</keyword>
<evidence type="ECO:0000259" key="7">
    <source>
        <dbReference type="Pfam" id="PF00460"/>
    </source>
</evidence>
<dbReference type="EMBL" id="CP000527">
    <property type="protein sequence ID" value="ABM29677.1"/>
    <property type="molecule type" value="Genomic_DNA"/>
</dbReference>
<dbReference type="GO" id="GO:0071978">
    <property type="term" value="P:bacterial-type flagellum-dependent swarming motility"/>
    <property type="evidence" value="ECO:0007669"/>
    <property type="project" value="TreeGrafter"/>
</dbReference>
<evidence type="ECO:0000256" key="3">
    <source>
        <dbReference type="ARBA" id="ARBA00014376"/>
    </source>
</evidence>
<dbReference type="PIRSF" id="PIRSF002889">
    <property type="entry name" value="Rod_FlgB"/>
    <property type="match status" value="1"/>
</dbReference>